<keyword evidence="3" id="KW-1185">Reference proteome</keyword>
<accession>A0ABR2AFP7</accession>
<proteinExistence type="predicted"/>
<feature type="compositionally biased region" description="Polar residues" evidence="1">
    <location>
        <begin position="1"/>
        <end position="17"/>
    </location>
</feature>
<evidence type="ECO:0000256" key="1">
    <source>
        <dbReference type="SAM" id="MobiDB-lite"/>
    </source>
</evidence>
<feature type="compositionally biased region" description="Polar residues" evidence="1">
    <location>
        <begin position="77"/>
        <end position="98"/>
    </location>
</feature>
<reference evidence="2 3" key="1">
    <citation type="journal article" date="2024" name="G3 (Bethesda)">
        <title>Genome assembly of Hibiscus sabdariffa L. provides insights into metabolisms of medicinal natural products.</title>
        <authorList>
            <person name="Kim T."/>
        </authorList>
    </citation>
    <scope>NUCLEOTIDE SEQUENCE [LARGE SCALE GENOMIC DNA]</scope>
    <source>
        <strain evidence="2">TK-2024</strain>
        <tissue evidence="2">Old leaves</tissue>
    </source>
</reference>
<evidence type="ECO:0000313" key="3">
    <source>
        <dbReference type="Proteomes" id="UP001472677"/>
    </source>
</evidence>
<evidence type="ECO:0000313" key="2">
    <source>
        <dbReference type="EMBL" id="KAK8491663.1"/>
    </source>
</evidence>
<dbReference type="EMBL" id="JBBPBM010000778">
    <property type="protein sequence ID" value="KAK8491663.1"/>
    <property type="molecule type" value="Genomic_DNA"/>
</dbReference>
<name>A0ABR2AFP7_9ROSI</name>
<protein>
    <submittedName>
        <fullName evidence="2">Uncharacterized protein</fullName>
    </submittedName>
</protein>
<feature type="region of interest" description="Disordered" evidence="1">
    <location>
        <begin position="327"/>
        <end position="368"/>
    </location>
</feature>
<feature type="compositionally biased region" description="Polar residues" evidence="1">
    <location>
        <begin position="339"/>
        <end position="351"/>
    </location>
</feature>
<sequence length="420" mass="44683">MESPGSSRNPTSCSTVVPSGRPPDGIAPVIDNLVCDSGTVNLVVDDEMTENEFRNGESTEISLPPKAAMAVDEKHGSNTSVGVSSQSDQLGGSKNSLKPSFRDMLTVVNRRGRGSVAPRKTLQEEVNRRSVASASGSRFDALYVLGEGEVNVAASGTGHPMAKGGGAVSPALADVGGQMAMELKAHSSPTRRVRAISSSVPLGGITKTTFPKTSMVVRVGEIIPQQSEVIGELANTDKEVGAILEVSETDSMVPVDHVEDELVGAIQEVHENDSMVSIDQVEDVLVRGRSIASKEKVIYAPSSLSLDKHTALRVVDRVDRGALKETNGRPMQGPIRVSTPKSSNRNFSLSKGLSRKGAKLKKNDGNEMEQPTLQTWAVNFSNSLNKIVPTAENSLSTHDSTTKVQWRANRAFEGVSDTNL</sequence>
<organism evidence="2 3">
    <name type="scientific">Hibiscus sabdariffa</name>
    <name type="common">roselle</name>
    <dbReference type="NCBI Taxonomy" id="183260"/>
    <lineage>
        <taxon>Eukaryota</taxon>
        <taxon>Viridiplantae</taxon>
        <taxon>Streptophyta</taxon>
        <taxon>Embryophyta</taxon>
        <taxon>Tracheophyta</taxon>
        <taxon>Spermatophyta</taxon>
        <taxon>Magnoliopsida</taxon>
        <taxon>eudicotyledons</taxon>
        <taxon>Gunneridae</taxon>
        <taxon>Pentapetalae</taxon>
        <taxon>rosids</taxon>
        <taxon>malvids</taxon>
        <taxon>Malvales</taxon>
        <taxon>Malvaceae</taxon>
        <taxon>Malvoideae</taxon>
        <taxon>Hibiscus</taxon>
    </lineage>
</organism>
<gene>
    <name evidence="2" type="ORF">V6N12_019574</name>
</gene>
<feature type="region of interest" description="Disordered" evidence="1">
    <location>
        <begin position="1"/>
        <end position="25"/>
    </location>
</feature>
<dbReference type="Proteomes" id="UP001472677">
    <property type="component" value="Unassembled WGS sequence"/>
</dbReference>
<comment type="caution">
    <text evidence="2">The sequence shown here is derived from an EMBL/GenBank/DDBJ whole genome shotgun (WGS) entry which is preliminary data.</text>
</comment>
<feature type="region of interest" description="Disordered" evidence="1">
    <location>
        <begin position="52"/>
        <end position="99"/>
    </location>
</feature>